<comment type="caution">
    <text evidence="2">The sequence shown here is derived from an EMBL/GenBank/DDBJ whole genome shotgun (WGS) entry which is preliminary data.</text>
</comment>
<keyword evidence="3" id="KW-1185">Reference proteome</keyword>
<reference evidence="2 3" key="1">
    <citation type="submission" date="2018-08" db="EMBL/GenBank/DDBJ databases">
        <title>Genome and evolution of the arbuscular mycorrhizal fungus Diversispora epigaea (formerly Glomus versiforme) and its bacterial endosymbionts.</title>
        <authorList>
            <person name="Sun X."/>
            <person name="Fei Z."/>
            <person name="Harrison M."/>
        </authorList>
    </citation>
    <scope>NUCLEOTIDE SEQUENCE [LARGE SCALE GENOMIC DNA]</scope>
    <source>
        <strain evidence="2 3">IT104</strain>
    </source>
</reference>
<evidence type="ECO:0000256" key="1">
    <source>
        <dbReference type="SAM" id="SignalP"/>
    </source>
</evidence>
<name>A0A397IKQ1_9GLOM</name>
<evidence type="ECO:0000313" key="3">
    <source>
        <dbReference type="Proteomes" id="UP000266861"/>
    </source>
</evidence>
<organism evidence="2 3">
    <name type="scientific">Diversispora epigaea</name>
    <dbReference type="NCBI Taxonomy" id="1348612"/>
    <lineage>
        <taxon>Eukaryota</taxon>
        <taxon>Fungi</taxon>
        <taxon>Fungi incertae sedis</taxon>
        <taxon>Mucoromycota</taxon>
        <taxon>Glomeromycotina</taxon>
        <taxon>Glomeromycetes</taxon>
        <taxon>Diversisporales</taxon>
        <taxon>Diversisporaceae</taxon>
        <taxon>Diversispora</taxon>
    </lineage>
</organism>
<accession>A0A397IKQ1</accession>
<evidence type="ECO:0000313" key="2">
    <source>
        <dbReference type="EMBL" id="RHZ76579.1"/>
    </source>
</evidence>
<keyword evidence="1" id="KW-0732">Signal</keyword>
<gene>
    <name evidence="2" type="ORF">Glove_196g58</name>
</gene>
<dbReference type="Proteomes" id="UP000266861">
    <property type="component" value="Unassembled WGS sequence"/>
</dbReference>
<proteinExistence type="predicted"/>
<feature type="chain" id="PRO_5017354997" evidence="1">
    <location>
        <begin position="25"/>
        <end position="127"/>
    </location>
</feature>
<dbReference type="OrthoDB" id="2427707at2759"/>
<protein>
    <submittedName>
        <fullName evidence="2">Uncharacterized protein</fullName>
    </submittedName>
</protein>
<sequence length="127" mass="14210">MNQKITFATILVAFSVFFICFTNASPIELSPRYEAGFVDFTNAVTGRITFQRIPGNVIRIIGQFNSGITNTGKYEIKIPGLKKRLIPGTLPFFYEVEGKTINFFIGKKVKISRNGKVLEQESIEPIG</sequence>
<dbReference type="AlphaFoldDB" id="A0A397IKQ1"/>
<dbReference type="EMBL" id="PQFF01000184">
    <property type="protein sequence ID" value="RHZ76579.1"/>
    <property type="molecule type" value="Genomic_DNA"/>
</dbReference>
<feature type="signal peptide" evidence="1">
    <location>
        <begin position="1"/>
        <end position="24"/>
    </location>
</feature>